<evidence type="ECO:0000313" key="3">
    <source>
        <dbReference type="Proteomes" id="UP000198635"/>
    </source>
</evidence>
<dbReference type="GO" id="GO:0032259">
    <property type="term" value="P:methylation"/>
    <property type="evidence" value="ECO:0007669"/>
    <property type="project" value="UniProtKB-KW"/>
</dbReference>
<proteinExistence type="predicted"/>
<feature type="domain" description="Methyltransferase type 11" evidence="1">
    <location>
        <begin position="276"/>
        <end position="322"/>
    </location>
</feature>
<accession>A0A1I3YNF4</accession>
<dbReference type="SUPFAM" id="SSF54534">
    <property type="entry name" value="FKBP-like"/>
    <property type="match status" value="1"/>
</dbReference>
<gene>
    <name evidence="2" type="ORF">SAMN04488082_120101</name>
</gene>
<organism evidence="2 3">
    <name type="scientific">Desulfomicrobium apsheronum</name>
    <dbReference type="NCBI Taxonomy" id="52560"/>
    <lineage>
        <taxon>Bacteria</taxon>
        <taxon>Pseudomonadati</taxon>
        <taxon>Thermodesulfobacteriota</taxon>
        <taxon>Desulfovibrionia</taxon>
        <taxon>Desulfovibrionales</taxon>
        <taxon>Desulfomicrobiaceae</taxon>
        <taxon>Desulfomicrobium</taxon>
    </lineage>
</organism>
<dbReference type="Proteomes" id="UP000198635">
    <property type="component" value="Unassembled WGS sequence"/>
</dbReference>
<evidence type="ECO:0000259" key="1">
    <source>
        <dbReference type="Pfam" id="PF08241"/>
    </source>
</evidence>
<dbReference type="Gene3D" id="3.40.50.150">
    <property type="entry name" value="Vaccinia Virus protein VP39"/>
    <property type="match status" value="1"/>
</dbReference>
<dbReference type="InterPro" id="IPR029063">
    <property type="entry name" value="SAM-dependent_MTases_sf"/>
</dbReference>
<dbReference type="PANTHER" id="PTHR43036">
    <property type="entry name" value="OSJNBB0011N17.9 PROTEIN"/>
    <property type="match status" value="1"/>
</dbReference>
<name>A0A1I3YNF4_9BACT</name>
<dbReference type="InterPro" id="IPR046357">
    <property type="entry name" value="PPIase_dom_sf"/>
</dbReference>
<keyword evidence="2" id="KW-0808">Transferase</keyword>
<dbReference type="AlphaFoldDB" id="A0A1I3YNF4"/>
<dbReference type="PANTHER" id="PTHR43036:SF2">
    <property type="entry name" value="OS04G0481300 PROTEIN"/>
    <property type="match status" value="1"/>
</dbReference>
<dbReference type="OrthoDB" id="529208at2"/>
<dbReference type="InterPro" id="IPR013216">
    <property type="entry name" value="Methyltransf_11"/>
</dbReference>
<keyword evidence="3" id="KW-1185">Reference proteome</keyword>
<dbReference type="Gene3D" id="3.10.50.40">
    <property type="match status" value="1"/>
</dbReference>
<keyword evidence="2" id="KW-0489">Methyltransferase</keyword>
<dbReference type="STRING" id="52560.SAMN04488082_120101"/>
<dbReference type="Pfam" id="PF08241">
    <property type="entry name" value="Methyltransf_11"/>
    <property type="match status" value="1"/>
</dbReference>
<evidence type="ECO:0000313" key="2">
    <source>
        <dbReference type="EMBL" id="SFK33388.1"/>
    </source>
</evidence>
<reference evidence="3" key="1">
    <citation type="submission" date="2016-10" db="EMBL/GenBank/DDBJ databases">
        <authorList>
            <person name="Varghese N."/>
            <person name="Submissions S."/>
        </authorList>
    </citation>
    <scope>NUCLEOTIDE SEQUENCE [LARGE SCALE GENOMIC DNA]</scope>
    <source>
        <strain evidence="3">DSM 5918</strain>
    </source>
</reference>
<dbReference type="RefSeq" id="WP_092378228.1">
    <property type="nucleotide sequence ID" value="NZ_FORX01000020.1"/>
</dbReference>
<sequence>MTAISTDTLANIQFRLHWEEHGVGHEDSFYAQNVNLWRDVFPAGLEKQILGMTEGESRLVDLQPGVHVPVRDMRKVMTVPRKAFKAPVGEASIEPLQGRFYPQGVLRGLPGIYPQNIQPFRVINTGADTLTVDLNHPLADVEARLEITPLAVWPKQAEFGGQCKDWLCALTDGPGLKRKTDRGTDFGLGVPLEKPLGVGDAEFYATPRKVPHVDSQSRENIAKVYSRLLPGRERILDLMAGWESHLPGGVRATGLGMNAEEMSENPALSSHVVHDLNADPKLPFADGAFDAVVCSLSVEYLTRPLEVFAEIARVLEAGGLCVMVFSHRWFPDQAVRIWTELHEYERVALVSEYFRLGGGFKDVFTLSDRGWPRPMDARDRYYPMIQHSDPVHAVWAVKQ</sequence>
<dbReference type="GO" id="GO:0008757">
    <property type="term" value="F:S-adenosylmethionine-dependent methyltransferase activity"/>
    <property type="evidence" value="ECO:0007669"/>
    <property type="project" value="InterPro"/>
</dbReference>
<dbReference type="EMBL" id="FORX01000020">
    <property type="protein sequence ID" value="SFK33388.1"/>
    <property type="molecule type" value="Genomic_DNA"/>
</dbReference>
<dbReference type="SUPFAM" id="SSF53335">
    <property type="entry name" value="S-adenosyl-L-methionine-dependent methyltransferases"/>
    <property type="match status" value="1"/>
</dbReference>
<protein>
    <submittedName>
        <fullName evidence="2">Methyltransferase domain-containing protein</fullName>
    </submittedName>
</protein>
<dbReference type="GO" id="GO:0003755">
    <property type="term" value="F:peptidyl-prolyl cis-trans isomerase activity"/>
    <property type="evidence" value="ECO:0007669"/>
    <property type="project" value="InterPro"/>
</dbReference>